<feature type="transmembrane region" description="Helical" evidence="1">
    <location>
        <begin position="12"/>
        <end position="29"/>
    </location>
</feature>
<comment type="caution">
    <text evidence="2">The sequence shown here is derived from an EMBL/GenBank/DDBJ whole genome shotgun (WGS) entry which is preliminary data.</text>
</comment>
<protein>
    <recommendedName>
        <fullName evidence="4">G-protein coupled receptors family 1 profile domain-containing protein</fullName>
    </recommendedName>
</protein>
<dbReference type="OrthoDB" id="6369020at2759"/>
<evidence type="ECO:0008006" key="4">
    <source>
        <dbReference type="Google" id="ProtNLM"/>
    </source>
</evidence>
<gene>
    <name evidence="2" type="ORF">BDFB_012103</name>
</gene>
<keyword evidence="1" id="KW-0812">Transmembrane</keyword>
<feature type="transmembrane region" description="Helical" evidence="1">
    <location>
        <begin position="174"/>
        <end position="198"/>
    </location>
</feature>
<dbReference type="Proteomes" id="UP000292052">
    <property type="component" value="Unassembled WGS sequence"/>
</dbReference>
<sequence>MLHYTNEQLASVVALPIVTILLVWTTAIFQRNRKQWGSYDIPIVSVLILSIIRNLTVLTYTLFVTLNQNMIDVDYCSGIIWIFNSIHTFQASSLTTLAIIGLFSVKLHRKQQHLRQFLTATHVIYHLFCLTTLCACVGVAAILARDDRGASFKNLTVFDTNPCKFMPFDLDIKYNVFIIVLNVFLACVSCIAFVATCFNHYKAKKNGFDYLKKSSSDLSDLSLGMANENKNYYDTYTIQRGNHPIEPNFYEGQHNAAWNSDVSNISTTVSSTNSRRPCIAQQPVKNEDENRTGLETIHPVLIVCYLFYHMPLIVSAIFD</sequence>
<dbReference type="EMBL" id="QDEB01034608">
    <property type="protein sequence ID" value="RZC39432.1"/>
    <property type="molecule type" value="Genomic_DNA"/>
</dbReference>
<feature type="transmembrane region" description="Helical" evidence="1">
    <location>
        <begin position="41"/>
        <end position="66"/>
    </location>
</feature>
<name>A0A482W2S6_ASBVE</name>
<keyword evidence="3" id="KW-1185">Reference proteome</keyword>
<evidence type="ECO:0000256" key="1">
    <source>
        <dbReference type="SAM" id="Phobius"/>
    </source>
</evidence>
<dbReference type="AlphaFoldDB" id="A0A482W2S6"/>
<feature type="transmembrane region" description="Helical" evidence="1">
    <location>
        <begin position="300"/>
        <end position="318"/>
    </location>
</feature>
<evidence type="ECO:0000313" key="2">
    <source>
        <dbReference type="EMBL" id="RZC39432.1"/>
    </source>
</evidence>
<feature type="transmembrane region" description="Helical" evidence="1">
    <location>
        <begin position="123"/>
        <end position="144"/>
    </location>
</feature>
<reference evidence="2 3" key="1">
    <citation type="submission" date="2017-03" db="EMBL/GenBank/DDBJ databases">
        <title>Genome of the blue death feigning beetle - Asbolus verrucosus.</title>
        <authorList>
            <person name="Rider S.D."/>
        </authorList>
    </citation>
    <scope>NUCLEOTIDE SEQUENCE [LARGE SCALE GENOMIC DNA]</scope>
    <source>
        <strain evidence="2">Butters</strain>
        <tissue evidence="2">Head and leg muscle</tissue>
    </source>
</reference>
<proteinExistence type="predicted"/>
<keyword evidence="1" id="KW-0472">Membrane</keyword>
<evidence type="ECO:0000313" key="3">
    <source>
        <dbReference type="Proteomes" id="UP000292052"/>
    </source>
</evidence>
<accession>A0A482W2S6</accession>
<organism evidence="2 3">
    <name type="scientific">Asbolus verrucosus</name>
    <name type="common">Desert ironclad beetle</name>
    <dbReference type="NCBI Taxonomy" id="1661398"/>
    <lineage>
        <taxon>Eukaryota</taxon>
        <taxon>Metazoa</taxon>
        <taxon>Ecdysozoa</taxon>
        <taxon>Arthropoda</taxon>
        <taxon>Hexapoda</taxon>
        <taxon>Insecta</taxon>
        <taxon>Pterygota</taxon>
        <taxon>Neoptera</taxon>
        <taxon>Endopterygota</taxon>
        <taxon>Coleoptera</taxon>
        <taxon>Polyphaga</taxon>
        <taxon>Cucujiformia</taxon>
        <taxon>Tenebrionidae</taxon>
        <taxon>Pimeliinae</taxon>
        <taxon>Asbolus</taxon>
    </lineage>
</organism>
<keyword evidence="1" id="KW-1133">Transmembrane helix</keyword>
<feature type="transmembrane region" description="Helical" evidence="1">
    <location>
        <begin position="78"/>
        <end position="103"/>
    </location>
</feature>